<keyword evidence="10" id="KW-1185">Reference proteome</keyword>
<evidence type="ECO:0000256" key="4">
    <source>
        <dbReference type="ARBA" id="ARBA00022759"/>
    </source>
</evidence>
<feature type="region of interest" description="Disordered" evidence="7">
    <location>
        <begin position="88"/>
        <end position="144"/>
    </location>
</feature>
<keyword evidence="6 9" id="KW-0695">RNA-directed DNA polymerase</keyword>
<feature type="compositionally biased region" description="Polar residues" evidence="7">
    <location>
        <begin position="238"/>
        <end position="247"/>
    </location>
</feature>
<evidence type="ECO:0000256" key="6">
    <source>
        <dbReference type="ARBA" id="ARBA00022918"/>
    </source>
</evidence>
<dbReference type="InterPro" id="IPR043128">
    <property type="entry name" value="Rev_trsase/Diguanyl_cyclase"/>
</dbReference>
<name>A0ABQ4WWK0_9ASTR</name>
<dbReference type="CDD" id="cd09274">
    <property type="entry name" value="RNase_HI_RT_Ty3"/>
    <property type="match status" value="1"/>
</dbReference>
<feature type="compositionally biased region" description="Polar residues" evidence="7">
    <location>
        <begin position="114"/>
        <end position="126"/>
    </location>
</feature>
<feature type="compositionally biased region" description="Basic and acidic residues" evidence="7">
    <location>
        <begin position="88"/>
        <end position="101"/>
    </location>
</feature>
<comment type="caution">
    <text evidence="9">The sequence shown here is derived from an EMBL/GenBank/DDBJ whole genome shotgun (WGS) entry which is preliminary data.</text>
</comment>
<feature type="compositionally biased region" description="Acidic residues" evidence="7">
    <location>
        <begin position="226"/>
        <end position="237"/>
    </location>
</feature>
<evidence type="ECO:0000313" key="10">
    <source>
        <dbReference type="Proteomes" id="UP001151760"/>
    </source>
</evidence>
<evidence type="ECO:0000313" key="9">
    <source>
        <dbReference type="EMBL" id="GJS57198.1"/>
    </source>
</evidence>
<feature type="domain" description="Reverse transcriptase RNase H-like" evidence="8">
    <location>
        <begin position="885"/>
        <end position="932"/>
    </location>
</feature>
<dbReference type="InterPro" id="IPR041373">
    <property type="entry name" value="RT_RNaseH"/>
</dbReference>
<keyword evidence="1" id="KW-0808">Transferase</keyword>
<feature type="region of interest" description="Disordered" evidence="7">
    <location>
        <begin position="226"/>
        <end position="247"/>
    </location>
</feature>
<evidence type="ECO:0000259" key="8">
    <source>
        <dbReference type="Pfam" id="PF17917"/>
    </source>
</evidence>
<evidence type="ECO:0000256" key="5">
    <source>
        <dbReference type="ARBA" id="ARBA00022801"/>
    </source>
</evidence>
<dbReference type="Gene3D" id="1.10.340.70">
    <property type="match status" value="1"/>
</dbReference>
<keyword evidence="4" id="KW-0255">Endonuclease</keyword>
<keyword evidence="5" id="KW-0378">Hydrolase</keyword>
<dbReference type="SUPFAM" id="SSF56672">
    <property type="entry name" value="DNA/RNA polymerases"/>
    <property type="match status" value="1"/>
</dbReference>
<dbReference type="EMBL" id="BQNB010008989">
    <property type="protein sequence ID" value="GJS57198.1"/>
    <property type="molecule type" value="Genomic_DNA"/>
</dbReference>
<organism evidence="9 10">
    <name type="scientific">Tanacetum coccineum</name>
    <dbReference type="NCBI Taxonomy" id="301880"/>
    <lineage>
        <taxon>Eukaryota</taxon>
        <taxon>Viridiplantae</taxon>
        <taxon>Streptophyta</taxon>
        <taxon>Embryophyta</taxon>
        <taxon>Tracheophyta</taxon>
        <taxon>Spermatophyta</taxon>
        <taxon>Magnoliopsida</taxon>
        <taxon>eudicotyledons</taxon>
        <taxon>Gunneridae</taxon>
        <taxon>Pentapetalae</taxon>
        <taxon>asterids</taxon>
        <taxon>campanulids</taxon>
        <taxon>Asterales</taxon>
        <taxon>Asteraceae</taxon>
        <taxon>Asteroideae</taxon>
        <taxon>Anthemideae</taxon>
        <taxon>Anthemidinae</taxon>
        <taxon>Tanacetum</taxon>
    </lineage>
</organism>
<gene>
    <name evidence="9" type="ORF">Tco_0651982</name>
</gene>
<reference evidence="9" key="2">
    <citation type="submission" date="2022-01" db="EMBL/GenBank/DDBJ databases">
        <authorList>
            <person name="Yamashiro T."/>
            <person name="Shiraishi A."/>
            <person name="Satake H."/>
            <person name="Nakayama K."/>
        </authorList>
    </citation>
    <scope>NUCLEOTIDE SEQUENCE</scope>
</reference>
<reference evidence="9" key="1">
    <citation type="journal article" date="2022" name="Int. J. Mol. Sci.">
        <title>Draft Genome of Tanacetum Coccineum: Genomic Comparison of Closely Related Tanacetum-Family Plants.</title>
        <authorList>
            <person name="Yamashiro T."/>
            <person name="Shiraishi A."/>
            <person name="Nakayama K."/>
            <person name="Satake H."/>
        </authorList>
    </citation>
    <scope>NUCLEOTIDE SEQUENCE</scope>
</reference>
<evidence type="ECO:0000256" key="1">
    <source>
        <dbReference type="ARBA" id="ARBA00022679"/>
    </source>
</evidence>
<feature type="compositionally biased region" description="Basic and acidic residues" evidence="7">
    <location>
        <begin position="127"/>
        <end position="138"/>
    </location>
</feature>
<dbReference type="PANTHER" id="PTHR34072:SF44">
    <property type="entry name" value="RNA-DIRECTED DNA POLYMERASE"/>
    <property type="match status" value="1"/>
</dbReference>
<keyword evidence="2" id="KW-0548">Nucleotidyltransferase</keyword>
<evidence type="ECO:0000256" key="3">
    <source>
        <dbReference type="ARBA" id="ARBA00022722"/>
    </source>
</evidence>
<keyword evidence="3" id="KW-0540">Nuclease</keyword>
<dbReference type="Gene3D" id="3.30.70.270">
    <property type="match status" value="1"/>
</dbReference>
<dbReference type="PANTHER" id="PTHR34072">
    <property type="entry name" value="ENZYMATIC POLYPROTEIN-RELATED"/>
    <property type="match status" value="1"/>
</dbReference>
<dbReference type="Proteomes" id="UP001151760">
    <property type="component" value="Unassembled WGS sequence"/>
</dbReference>
<protein>
    <submittedName>
        <fullName evidence="9">Reverse transcriptase domain-containing protein</fullName>
    </submittedName>
</protein>
<dbReference type="InterPro" id="IPR043502">
    <property type="entry name" value="DNA/RNA_pol_sf"/>
</dbReference>
<dbReference type="Pfam" id="PF17917">
    <property type="entry name" value="RT_RNaseH"/>
    <property type="match status" value="1"/>
</dbReference>
<sequence>MNFSPAKAFTKTPSVLYLNFLREFWFSAVASDLNPPIDNSKARPLKEFIIKFIAVKAELAKIATNEALVYKNPILKTSFLVASFESKKSDPQDSKGNKHPADMGLPLTHPDKGITTTKPFLEGTNTEPKDLGRLKPLADNDSSTPLVTALSGTDAEYHVDKTQSTRFEVSVPDQHQRKTSFEVELDFKPLKLTNMADIQALLINSEDEFKEVSEDDVFEAGEKMDEDIQQTDEEETQSPEPFNEFSTKIPTEEPAKHEEAVESYADLRAVIKEYVDGNADHQAQINAAMNKTMDHTNNVNTARATMQSMAKTNTLTSSNITNLTELLRNAKLPEEESEFNQRILRSAKGYIQNSSRLTEIASNLKAINFPSFQAKITAVENTQLRNTILKIPIPQPEQPKTQHTTLKLDTRKGIARDIDKSLRKLVKASTEVRLDPDAPVCVPFEINGKLYHLINEEIQAHYELEERNQKAVEEVKLLEMNKCELIKVVHEESANAEVDPKILTSAKGGQEFKKIQDAEIKVLNKKHSKKIKKANELKKKIIDQYRWTTCSRLKPETITNIHIHPNSMSVIITICKGNDQSNFDVFNPFKFSNFEIHTRASNSELVEPLSEPEHTLNQRLRRQNRRVLFDQRNNPPQHPRIVYPPILNINYFRHFLDILRNYDLIDDEPMWAADRVVALTPGSVITIPTAKEFAIKVGKFTFLTDFVIPEMEEDSKVPLILRRPFLHTTDAVIQVKQKQLNLGVGTERMIFNIDSAIKHSYLNDDTCFIIDIIDEILEEYFDALLDEGSKILHSIKGTILEEEIFSEFDTFIAMAANENYESKSDEEEPKFHCKDAHLVLNSEKCHFMVKEGIVLGHKVSGAGLKVEKAKIDVISKLPPSTNIKVFAFDKFRSYLILSKTIVHTDHSALKHLFKKQDAKPRLIRWILLLQEFDIEIKDKKGIENVAADHLSQIDNNETSDGNEVDYNFPRETLMEINTRDEPWFAEFANYLVGDIIPKGMTYQQKNKFFSDLKHYFWEGPYLFKVCSDGMIRRCVYGPETRTILDQCHHRPTNGHYGPNVTAKKVLDSDFYWPTIIKEAHTLRSMPKDGKYIKT</sequence>
<evidence type="ECO:0000256" key="7">
    <source>
        <dbReference type="SAM" id="MobiDB-lite"/>
    </source>
</evidence>
<dbReference type="GO" id="GO:0003964">
    <property type="term" value="F:RNA-directed DNA polymerase activity"/>
    <property type="evidence" value="ECO:0007669"/>
    <property type="project" value="UniProtKB-KW"/>
</dbReference>
<evidence type="ECO:0000256" key="2">
    <source>
        <dbReference type="ARBA" id="ARBA00022695"/>
    </source>
</evidence>
<proteinExistence type="predicted"/>
<accession>A0ABQ4WWK0</accession>